<gene>
    <name evidence="1" type="ORF">FOZ63_010323</name>
</gene>
<dbReference type="EMBL" id="JABANO010023568">
    <property type="protein sequence ID" value="KAF4723314.1"/>
    <property type="molecule type" value="Genomic_DNA"/>
</dbReference>
<organism evidence="1 2">
    <name type="scientific">Perkinsus olseni</name>
    <name type="common">Perkinsus atlanticus</name>
    <dbReference type="NCBI Taxonomy" id="32597"/>
    <lineage>
        <taxon>Eukaryota</taxon>
        <taxon>Sar</taxon>
        <taxon>Alveolata</taxon>
        <taxon>Perkinsozoa</taxon>
        <taxon>Perkinsea</taxon>
        <taxon>Perkinsida</taxon>
        <taxon>Perkinsidae</taxon>
        <taxon>Perkinsus</taxon>
    </lineage>
</organism>
<keyword evidence="2" id="KW-1185">Reference proteome</keyword>
<comment type="caution">
    <text evidence="1">The sequence shown here is derived from an EMBL/GenBank/DDBJ whole genome shotgun (WGS) entry which is preliminary data.</text>
</comment>
<reference evidence="1 2" key="1">
    <citation type="submission" date="2020-04" db="EMBL/GenBank/DDBJ databases">
        <title>Perkinsus olseni comparative genomics.</title>
        <authorList>
            <person name="Bogema D.R."/>
        </authorList>
    </citation>
    <scope>NUCLEOTIDE SEQUENCE [LARGE SCALE GENOMIC DNA]</scope>
    <source>
        <strain evidence="1 2">ATCC PRA-207</strain>
    </source>
</reference>
<dbReference type="Proteomes" id="UP000553632">
    <property type="component" value="Unassembled WGS sequence"/>
</dbReference>
<protein>
    <submittedName>
        <fullName evidence="1">Uncharacterized protein</fullName>
    </submittedName>
</protein>
<proteinExistence type="predicted"/>
<sequence length="76" mass="7866">MIAMGASSLCRSGLNGCTGTEEKAARLEGCGTRRFGNKAHNASRIVCQIGLQNARVVSSKDSTITASCDFAVSTTP</sequence>
<dbReference type="AlphaFoldDB" id="A0A7J6RRI4"/>
<evidence type="ECO:0000313" key="1">
    <source>
        <dbReference type="EMBL" id="KAF4723314.1"/>
    </source>
</evidence>
<evidence type="ECO:0000313" key="2">
    <source>
        <dbReference type="Proteomes" id="UP000553632"/>
    </source>
</evidence>
<name>A0A7J6RRI4_PEROL</name>
<accession>A0A7J6RRI4</accession>